<evidence type="ECO:0000256" key="2">
    <source>
        <dbReference type="ARBA" id="ARBA00001946"/>
    </source>
</evidence>
<evidence type="ECO:0000256" key="6">
    <source>
        <dbReference type="ARBA" id="ARBA00022723"/>
    </source>
</evidence>
<dbReference type="SMART" id="SM01209">
    <property type="entry name" value="GARS_A"/>
    <property type="match status" value="1"/>
</dbReference>
<dbReference type="InterPro" id="IPR011054">
    <property type="entry name" value="Rudment_hybrid_motif"/>
</dbReference>
<dbReference type="EMBL" id="PFKY01000009">
    <property type="protein sequence ID" value="PIY59177.1"/>
    <property type="molecule type" value="Genomic_DNA"/>
</dbReference>
<dbReference type="GO" id="GO:0005524">
    <property type="term" value="F:ATP binding"/>
    <property type="evidence" value="ECO:0007669"/>
    <property type="project" value="UniProtKB-UniRule"/>
</dbReference>
<evidence type="ECO:0000256" key="4">
    <source>
        <dbReference type="ARBA" id="ARBA00013255"/>
    </source>
</evidence>
<dbReference type="InterPro" id="IPR016185">
    <property type="entry name" value="PreATP-grasp_dom_sf"/>
</dbReference>
<evidence type="ECO:0000256" key="5">
    <source>
        <dbReference type="ARBA" id="ARBA00022598"/>
    </source>
</evidence>
<protein>
    <recommendedName>
        <fullName evidence="4 14">Phosphoribosylamine--glycine ligase</fullName>
        <ecNumber evidence="4 14">6.3.4.13</ecNumber>
    </recommendedName>
    <alternativeName>
        <fullName evidence="14">GARS</fullName>
    </alternativeName>
    <alternativeName>
        <fullName evidence="12 14">Glycinamide ribonucleotide synthetase</fullName>
    </alternativeName>
    <alternativeName>
        <fullName evidence="13 14">Phosphoribosylglycinamide synthetase</fullName>
    </alternativeName>
</protein>
<dbReference type="InterPro" id="IPR020559">
    <property type="entry name" value="PRibGlycinamide_synth_CS"/>
</dbReference>
<evidence type="ECO:0000256" key="10">
    <source>
        <dbReference type="ARBA" id="ARBA00023211"/>
    </source>
</evidence>
<keyword evidence="8 14" id="KW-0658">Purine biosynthesis</keyword>
<dbReference type="Gene3D" id="3.90.600.10">
    <property type="entry name" value="Phosphoribosylglycinamide synthetase, C-terminal domain"/>
    <property type="match status" value="1"/>
</dbReference>
<evidence type="ECO:0000256" key="3">
    <source>
        <dbReference type="ARBA" id="ARBA00005174"/>
    </source>
</evidence>
<dbReference type="PROSITE" id="PS00184">
    <property type="entry name" value="GARS"/>
    <property type="match status" value="1"/>
</dbReference>
<evidence type="ECO:0000256" key="11">
    <source>
        <dbReference type="ARBA" id="ARBA00038345"/>
    </source>
</evidence>
<reference evidence="18" key="1">
    <citation type="submission" date="2017-09" db="EMBL/GenBank/DDBJ databases">
        <title>Depth-based differentiation of microbial function through sediment-hosted aquifers and enrichment of novel symbionts in the deep terrestrial subsurface.</title>
        <authorList>
            <person name="Probst A.J."/>
            <person name="Ladd B."/>
            <person name="Jarett J.K."/>
            <person name="Geller-Mcgrath D.E."/>
            <person name="Sieber C.M.K."/>
            <person name="Emerson J.B."/>
            <person name="Anantharaman K."/>
            <person name="Thomas B.C."/>
            <person name="Malmstrom R."/>
            <person name="Stieglmeier M."/>
            <person name="Klingl A."/>
            <person name="Woyke T."/>
            <person name="Ryan C.M."/>
            <person name="Banfield J.F."/>
        </authorList>
    </citation>
    <scope>NUCLEOTIDE SEQUENCE [LARGE SCALE GENOMIC DNA]</scope>
</reference>
<dbReference type="Gene3D" id="3.40.50.20">
    <property type="match status" value="1"/>
</dbReference>
<dbReference type="FunFam" id="3.90.600.10:FF:000001">
    <property type="entry name" value="Trifunctional purine biosynthetic protein adenosine-3"/>
    <property type="match status" value="1"/>
</dbReference>
<feature type="domain" description="ATP-grasp" evidence="16">
    <location>
        <begin position="109"/>
        <end position="315"/>
    </location>
</feature>
<evidence type="ECO:0000256" key="13">
    <source>
        <dbReference type="ARBA" id="ARBA00042864"/>
    </source>
</evidence>
<dbReference type="Pfam" id="PF02844">
    <property type="entry name" value="GARS_N"/>
    <property type="match status" value="1"/>
</dbReference>
<dbReference type="Proteomes" id="UP000228730">
    <property type="component" value="Unassembled WGS sequence"/>
</dbReference>
<dbReference type="PROSITE" id="PS50975">
    <property type="entry name" value="ATP_GRASP"/>
    <property type="match status" value="1"/>
</dbReference>
<dbReference type="GO" id="GO:0006189">
    <property type="term" value="P:'de novo' IMP biosynthetic process"/>
    <property type="evidence" value="ECO:0007669"/>
    <property type="project" value="UniProtKB-UniRule"/>
</dbReference>
<comment type="cofactor">
    <cofactor evidence="2">
        <name>Mg(2+)</name>
        <dbReference type="ChEBI" id="CHEBI:18420"/>
    </cofactor>
</comment>
<dbReference type="InterPro" id="IPR020561">
    <property type="entry name" value="PRibGlycinamid_synth_ATP-grasp"/>
</dbReference>
<comment type="similarity">
    <text evidence="11 14">Belongs to the GARS family.</text>
</comment>
<evidence type="ECO:0000256" key="12">
    <source>
        <dbReference type="ARBA" id="ARBA00042242"/>
    </source>
</evidence>
<dbReference type="GO" id="GO:0009113">
    <property type="term" value="P:purine nucleobase biosynthetic process"/>
    <property type="evidence" value="ECO:0007669"/>
    <property type="project" value="InterPro"/>
</dbReference>
<dbReference type="PANTHER" id="PTHR43472:SF1">
    <property type="entry name" value="PHOSPHORIBOSYLAMINE--GLYCINE LIGASE, CHLOROPLASTIC"/>
    <property type="match status" value="1"/>
</dbReference>
<dbReference type="EC" id="6.3.4.13" evidence="4 14"/>
<keyword evidence="6" id="KW-0479">Metal-binding</keyword>
<dbReference type="SUPFAM" id="SSF51246">
    <property type="entry name" value="Rudiment single hybrid motif"/>
    <property type="match status" value="1"/>
</dbReference>
<evidence type="ECO:0000256" key="15">
    <source>
        <dbReference type="PROSITE-ProRule" id="PRU00409"/>
    </source>
</evidence>
<dbReference type="Pfam" id="PF02843">
    <property type="entry name" value="GARS_C"/>
    <property type="match status" value="1"/>
</dbReference>
<comment type="caution">
    <text evidence="17">The sequence shown here is derived from an EMBL/GenBank/DDBJ whole genome shotgun (WGS) entry which is preliminary data.</text>
</comment>
<comment type="catalytic activity">
    <reaction evidence="14">
        <text>5-phospho-beta-D-ribosylamine + glycine + ATP = N(1)-(5-phospho-beta-D-ribosyl)glycinamide + ADP + phosphate + H(+)</text>
        <dbReference type="Rhea" id="RHEA:17453"/>
        <dbReference type="ChEBI" id="CHEBI:15378"/>
        <dbReference type="ChEBI" id="CHEBI:30616"/>
        <dbReference type="ChEBI" id="CHEBI:43474"/>
        <dbReference type="ChEBI" id="CHEBI:57305"/>
        <dbReference type="ChEBI" id="CHEBI:58681"/>
        <dbReference type="ChEBI" id="CHEBI:143788"/>
        <dbReference type="ChEBI" id="CHEBI:456216"/>
        <dbReference type="EC" id="6.3.4.13"/>
    </reaction>
</comment>
<dbReference type="UniPathway" id="UPA00074">
    <property type="reaction ID" value="UER00125"/>
</dbReference>
<dbReference type="FunFam" id="3.40.50.20:FF:000006">
    <property type="entry name" value="Phosphoribosylamine--glycine ligase, chloroplastic"/>
    <property type="match status" value="1"/>
</dbReference>
<accession>A0A2M7Q6V7</accession>
<dbReference type="InterPro" id="IPR020560">
    <property type="entry name" value="PRibGlycinamide_synth_C-dom"/>
</dbReference>
<dbReference type="SUPFAM" id="SSF56059">
    <property type="entry name" value="Glutathione synthetase ATP-binding domain-like"/>
    <property type="match status" value="1"/>
</dbReference>
<sequence length="426" mass="45353">MVSNVLIIGSGGREHALAWKLAQSSRIGKLYIAPGNGGTRQIAENVAIDATDIDGLVQFAEKNEVGLTVVGPDDPLALGVVDAFQARGLRIFGPTRAAAEIESSKAFAKNLMNEAGIPTATFKIFSEYDKALAYVREHGAPIVIKASGLALGKGVYVCKTLAQAEAALAEIMLENVHKEAGKEVVVEEFLDGQEISIHAFCDGKNHVLLPPAQDHKPIRNGDKGKNTGGMGTIAPLSWVSADALRDIDERIVCSTLQALAKRGRQFTGLLYPGLKMTTSGPKVLEFNARFGDPETQSYMRLLKTDLLDILEACVDGTLADLAIEWHSGFAVCVVIASGGYPDEYKKGLPIRGVAEAGRVSDVVVFHAGTTFDGELKTSGGRALGVTAIGNTLRDALDRAYEAAHLIEFEGKQYRSDIGAKAIAMGF</sequence>
<dbReference type="AlphaFoldDB" id="A0A2M7Q6V7"/>
<keyword evidence="9 15" id="KW-0067">ATP-binding</keyword>
<dbReference type="InterPro" id="IPR000115">
    <property type="entry name" value="PRibGlycinamide_synth"/>
</dbReference>
<dbReference type="InterPro" id="IPR020562">
    <property type="entry name" value="PRibGlycinamide_synth_N"/>
</dbReference>
<evidence type="ECO:0000259" key="16">
    <source>
        <dbReference type="PROSITE" id="PS50975"/>
    </source>
</evidence>
<evidence type="ECO:0000256" key="9">
    <source>
        <dbReference type="ARBA" id="ARBA00022840"/>
    </source>
</evidence>
<evidence type="ECO:0000256" key="1">
    <source>
        <dbReference type="ARBA" id="ARBA00001936"/>
    </source>
</evidence>
<evidence type="ECO:0000256" key="8">
    <source>
        <dbReference type="ARBA" id="ARBA00022755"/>
    </source>
</evidence>
<dbReference type="Pfam" id="PF01071">
    <property type="entry name" value="GARS_A"/>
    <property type="match status" value="1"/>
</dbReference>
<evidence type="ECO:0000256" key="14">
    <source>
        <dbReference type="HAMAP-Rule" id="MF_00138"/>
    </source>
</evidence>
<name>A0A2M7Q6V7_9BACT</name>
<dbReference type="InterPro" id="IPR011761">
    <property type="entry name" value="ATP-grasp"/>
</dbReference>
<dbReference type="InterPro" id="IPR037123">
    <property type="entry name" value="PRibGlycinamide_synth_C_sf"/>
</dbReference>
<gene>
    <name evidence="14" type="primary">purD</name>
    <name evidence="17" type="ORF">COY97_00270</name>
</gene>
<dbReference type="InterPro" id="IPR013815">
    <property type="entry name" value="ATP_grasp_subdomain_1"/>
</dbReference>
<dbReference type="GO" id="GO:0046872">
    <property type="term" value="F:metal ion binding"/>
    <property type="evidence" value="ECO:0007669"/>
    <property type="project" value="UniProtKB-KW"/>
</dbReference>
<evidence type="ECO:0000313" key="18">
    <source>
        <dbReference type="Proteomes" id="UP000228730"/>
    </source>
</evidence>
<comment type="pathway">
    <text evidence="3 14">Purine metabolism; IMP biosynthesis via de novo pathway; N(1)-(5-phospho-D-ribosyl)glycinamide from 5-phospho-alpha-D-ribose 1-diphosphate: step 2/2.</text>
</comment>
<dbReference type="Gene3D" id="3.30.470.20">
    <property type="entry name" value="ATP-grasp fold, B domain"/>
    <property type="match status" value="1"/>
</dbReference>
<evidence type="ECO:0000256" key="7">
    <source>
        <dbReference type="ARBA" id="ARBA00022741"/>
    </source>
</evidence>
<dbReference type="Gene3D" id="3.30.1490.20">
    <property type="entry name" value="ATP-grasp fold, A domain"/>
    <property type="match status" value="1"/>
</dbReference>
<dbReference type="SMART" id="SM01210">
    <property type="entry name" value="GARS_C"/>
    <property type="match status" value="1"/>
</dbReference>
<dbReference type="PANTHER" id="PTHR43472">
    <property type="entry name" value="PHOSPHORIBOSYLAMINE--GLYCINE LIGASE"/>
    <property type="match status" value="1"/>
</dbReference>
<dbReference type="SUPFAM" id="SSF52440">
    <property type="entry name" value="PreATP-grasp domain"/>
    <property type="match status" value="1"/>
</dbReference>
<keyword evidence="10" id="KW-0464">Manganese</keyword>
<organism evidence="17 18">
    <name type="scientific">Candidatus Wolfebacteria bacterium CG_4_10_14_0_8_um_filter_39_64</name>
    <dbReference type="NCBI Taxonomy" id="1975063"/>
    <lineage>
        <taxon>Bacteria</taxon>
        <taxon>Candidatus Wolfeibacteriota</taxon>
    </lineage>
</organism>
<dbReference type="HAMAP" id="MF_00138">
    <property type="entry name" value="GARS"/>
    <property type="match status" value="1"/>
</dbReference>
<dbReference type="NCBIfam" id="TIGR00877">
    <property type="entry name" value="purD"/>
    <property type="match status" value="1"/>
</dbReference>
<dbReference type="GO" id="GO:0004637">
    <property type="term" value="F:phosphoribosylamine-glycine ligase activity"/>
    <property type="evidence" value="ECO:0007669"/>
    <property type="project" value="UniProtKB-UniRule"/>
</dbReference>
<evidence type="ECO:0000313" key="17">
    <source>
        <dbReference type="EMBL" id="PIY59177.1"/>
    </source>
</evidence>
<proteinExistence type="inferred from homology"/>
<keyword evidence="5 14" id="KW-0436">Ligase</keyword>
<keyword evidence="7 15" id="KW-0547">Nucleotide-binding</keyword>
<comment type="cofactor">
    <cofactor evidence="1">
        <name>Mn(2+)</name>
        <dbReference type="ChEBI" id="CHEBI:29035"/>
    </cofactor>
</comment>